<organism evidence="8 9">
    <name type="scientific">Gordonia desulfuricans</name>
    <dbReference type="NCBI Taxonomy" id="89051"/>
    <lineage>
        <taxon>Bacteria</taxon>
        <taxon>Bacillati</taxon>
        <taxon>Actinomycetota</taxon>
        <taxon>Actinomycetes</taxon>
        <taxon>Mycobacteriales</taxon>
        <taxon>Gordoniaceae</taxon>
        <taxon>Gordonia</taxon>
    </lineage>
</organism>
<evidence type="ECO:0000256" key="2">
    <source>
        <dbReference type="ARBA" id="ARBA00022573"/>
    </source>
</evidence>
<keyword evidence="3 8" id="KW-0489">Methyltransferase</keyword>
<dbReference type="RefSeq" id="WP_059035392.1">
    <property type="nucleotide sequence ID" value="NZ_JAADZU010000059.1"/>
</dbReference>
<dbReference type="GO" id="GO:0032259">
    <property type="term" value="P:methylation"/>
    <property type="evidence" value="ECO:0007669"/>
    <property type="project" value="UniProtKB-KW"/>
</dbReference>
<dbReference type="Gene3D" id="3.40.50.150">
    <property type="entry name" value="Vaccinia Virus protein VP39"/>
    <property type="match status" value="1"/>
</dbReference>
<dbReference type="PANTHER" id="PTHR43182:SF1">
    <property type="entry name" value="COBALT-PRECORRIN-7 C(5)-METHYLTRANSFERASE"/>
    <property type="match status" value="1"/>
</dbReference>
<comment type="caution">
    <text evidence="8">The sequence shown here is derived from an EMBL/GenBank/DDBJ whole genome shotgun (WGS) entry which is preliminary data.</text>
</comment>
<keyword evidence="2" id="KW-0169">Cobalamin biosynthesis</keyword>
<dbReference type="SUPFAM" id="SSF53335">
    <property type="entry name" value="S-adenosyl-L-methionine-dependent methyltransferases"/>
    <property type="match status" value="1"/>
</dbReference>
<dbReference type="InterPro" id="IPR012818">
    <property type="entry name" value="CbiE"/>
</dbReference>
<dbReference type="InterPro" id="IPR029063">
    <property type="entry name" value="SAM-dependent_MTases_sf"/>
</dbReference>
<dbReference type="PANTHER" id="PTHR43182">
    <property type="entry name" value="COBALT-PRECORRIN-6B C(15)-METHYLTRANSFERASE (DECARBOXYLATING)"/>
    <property type="match status" value="1"/>
</dbReference>
<feature type="compositionally biased region" description="Polar residues" evidence="6">
    <location>
        <begin position="1"/>
        <end position="20"/>
    </location>
</feature>
<evidence type="ECO:0000256" key="1">
    <source>
        <dbReference type="ARBA" id="ARBA00004953"/>
    </source>
</evidence>
<evidence type="ECO:0000256" key="5">
    <source>
        <dbReference type="ARBA" id="ARBA00022691"/>
    </source>
</evidence>
<feature type="domain" description="Tetrapyrrole methylase" evidence="7">
    <location>
        <begin position="21"/>
        <end position="218"/>
    </location>
</feature>
<keyword evidence="9" id="KW-1185">Reference proteome</keyword>
<dbReference type="NCBIfam" id="TIGR02469">
    <property type="entry name" value="CbiT"/>
    <property type="match status" value="1"/>
</dbReference>
<dbReference type="InterPro" id="IPR035996">
    <property type="entry name" value="4pyrrol_Methylase_sf"/>
</dbReference>
<sequence>MSEIDSTGTESGTSQPNSPSIVVVGIGADGWDGLSGRARRALQSATTIIGSRRQLDLLADVPATRVAWRSPMSAHLAEVIGSARSDAVPADPAQGATRSGSGDTPIHILASGDPMFHGIGTSLIRELGAEHVTIIPAVSSAALACAALGWDAAHTPVVSTVTAPVSVIVGALSRGNRFLILSRDGTTPAQIADLMTAQGFGDSSMTVLEQLGGPAERRHSARAVAWDEPLVDPLNIVAVDCVGPRRTPLPGRPEDAYAHDGQITKSTVRALTVCALEPAGAQVLWDIGSGSGSVAVEWLRADADGRAVAFEVRTDRAVHIPDNADRFGVGDRITVLGGFPQALTDSTPQPDAVFIGGGLDTPMLERVWAALGVGGRLVINAVTIENQTLLTTWAARHGGILRRIGVETAAPLGGFTTWRPALPIVQWTVDKYPDGGEPTWPST</sequence>
<dbReference type="EMBL" id="JAADZU010000059">
    <property type="protein sequence ID" value="NDK91192.1"/>
    <property type="molecule type" value="Genomic_DNA"/>
</dbReference>
<dbReference type="Proteomes" id="UP000466307">
    <property type="component" value="Unassembled WGS sequence"/>
</dbReference>
<dbReference type="InterPro" id="IPR050714">
    <property type="entry name" value="Cobalamin_biosynth_MTase"/>
</dbReference>
<evidence type="ECO:0000256" key="6">
    <source>
        <dbReference type="SAM" id="MobiDB-lite"/>
    </source>
</evidence>
<dbReference type="AlphaFoldDB" id="A0A7K3LSK7"/>
<dbReference type="SUPFAM" id="SSF53790">
    <property type="entry name" value="Tetrapyrrole methylase"/>
    <property type="match status" value="1"/>
</dbReference>
<dbReference type="InterPro" id="IPR000878">
    <property type="entry name" value="4pyrrol_Mease"/>
</dbReference>
<dbReference type="CDD" id="cd11644">
    <property type="entry name" value="Precorrin-6Y-MT"/>
    <property type="match status" value="1"/>
</dbReference>
<protein>
    <submittedName>
        <fullName evidence="8">Bifunctional cobalt-precorrin-7 (C(5))-methyltransferase/cobalt-precorrin-6B (C(15))-methyltransferase</fullName>
    </submittedName>
</protein>
<evidence type="ECO:0000313" key="9">
    <source>
        <dbReference type="Proteomes" id="UP000466307"/>
    </source>
</evidence>
<name>A0A7K3LSK7_9ACTN</name>
<dbReference type="Pfam" id="PF00590">
    <property type="entry name" value="TP_methylase"/>
    <property type="match status" value="1"/>
</dbReference>
<dbReference type="InterPro" id="IPR014777">
    <property type="entry name" value="4pyrrole_Mease_sub1"/>
</dbReference>
<dbReference type="GO" id="GO:0009236">
    <property type="term" value="P:cobalamin biosynthetic process"/>
    <property type="evidence" value="ECO:0007669"/>
    <property type="project" value="UniProtKB-UniPathway"/>
</dbReference>
<keyword evidence="4 8" id="KW-0808">Transferase</keyword>
<dbReference type="CDD" id="cd02440">
    <property type="entry name" value="AdoMet_MTases"/>
    <property type="match status" value="1"/>
</dbReference>
<dbReference type="Gene3D" id="3.40.1010.10">
    <property type="entry name" value="Cobalt-precorrin-4 Transmethylase, Domain 1"/>
    <property type="match status" value="1"/>
</dbReference>
<dbReference type="GO" id="GO:0008276">
    <property type="term" value="F:protein methyltransferase activity"/>
    <property type="evidence" value="ECO:0007669"/>
    <property type="project" value="InterPro"/>
</dbReference>
<comment type="pathway">
    <text evidence="1">Cofactor biosynthesis; adenosylcobalamin biosynthesis.</text>
</comment>
<dbReference type="InterPro" id="IPR006365">
    <property type="entry name" value="Cbl_synth_CobL"/>
</dbReference>
<dbReference type="UniPathway" id="UPA00148"/>
<dbReference type="InterPro" id="IPR014008">
    <property type="entry name" value="Cbl_synth_MTase_CbiT"/>
</dbReference>
<evidence type="ECO:0000256" key="4">
    <source>
        <dbReference type="ARBA" id="ARBA00022679"/>
    </source>
</evidence>
<accession>A0A7K3LSK7</accession>
<evidence type="ECO:0000259" key="7">
    <source>
        <dbReference type="Pfam" id="PF00590"/>
    </source>
</evidence>
<evidence type="ECO:0000256" key="3">
    <source>
        <dbReference type="ARBA" id="ARBA00022603"/>
    </source>
</evidence>
<reference evidence="8 9" key="1">
    <citation type="submission" date="2020-01" db="EMBL/GenBank/DDBJ databases">
        <title>Investigation of new actinobacteria for the biodesulphurisation of diesel fuel.</title>
        <authorList>
            <person name="Athi Narayanan S.M."/>
        </authorList>
    </citation>
    <scope>NUCLEOTIDE SEQUENCE [LARGE SCALE GENOMIC DNA]</scope>
    <source>
        <strain evidence="8 9">213E</strain>
    </source>
</reference>
<keyword evidence="5" id="KW-0949">S-adenosyl-L-methionine</keyword>
<gene>
    <name evidence="8" type="ORF">GYA93_16625</name>
</gene>
<dbReference type="PIRSF" id="PIRSF036428">
    <property type="entry name" value="CobL"/>
    <property type="match status" value="1"/>
</dbReference>
<dbReference type="NCBIfam" id="TIGR02467">
    <property type="entry name" value="CbiE"/>
    <property type="match status" value="1"/>
</dbReference>
<feature type="region of interest" description="Disordered" evidence="6">
    <location>
        <begin position="1"/>
        <end position="21"/>
    </location>
</feature>
<proteinExistence type="predicted"/>
<evidence type="ECO:0000313" key="8">
    <source>
        <dbReference type="EMBL" id="NDK91192.1"/>
    </source>
</evidence>